<dbReference type="SFLD" id="SFLDS00029">
    <property type="entry name" value="Radical_SAM"/>
    <property type="match status" value="1"/>
</dbReference>
<evidence type="ECO:0000313" key="7">
    <source>
        <dbReference type="Proteomes" id="UP001594351"/>
    </source>
</evidence>
<sequence length="471" mass="53400">MTRLPPRDYVYYTTVRGLCRSCREIVPGRIVFRGSEVWQEQLCHRCGVQAALIAGDKEWYLARMSEARLDRSPVPGVLKPHPNRQGCPADCGPCSWHASPCQLPVISVTNNCNLRCPICFTYNRPDKIYSMSPAEMRQIVDWVVAASGHSDVINITGGEPTLHPQIFELIAECRRPEIGRITLNSNGLLLGQDFHFCERLAELGVYVILSFNTFSAECSRALHGQDVVESKLKAIENLTRAGVRMTLLNVLIRDHNEDDLPKLLDLMRSHDNILSLTIQPMTYTGQGGASFTPGTHLPVDVAANLVCQHLRGEIEPSDFVSRPSAHPLCYSLCYLFKLGERLLPFTRALEPSELQEKLRQSYLLRVDDNHSFFTDIVNRLYASNQTTLLPAFKKLIQDLFPSDRSLSHFERQRLAESSVRTIYIHAHMDEDTFDCSRAALCPDLVPCEPGKLIPACTYNLFYRQRDERFYV</sequence>
<keyword evidence="3" id="KW-0408">Iron</keyword>
<dbReference type="Pfam" id="PF04055">
    <property type="entry name" value="Radical_SAM"/>
    <property type="match status" value="1"/>
</dbReference>
<accession>A0ABV6YZC1</accession>
<organism evidence="6 7">
    <name type="scientific">candidate division CSSED10-310 bacterium</name>
    <dbReference type="NCBI Taxonomy" id="2855610"/>
    <lineage>
        <taxon>Bacteria</taxon>
        <taxon>Bacteria division CSSED10-310</taxon>
    </lineage>
</organism>
<evidence type="ECO:0000256" key="2">
    <source>
        <dbReference type="ARBA" id="ARBA00022723"/>
    </source>
</evidence>
<comment type="caution">
    <text evidence="6">The sequence shown here is derived from an EMBL/GenBank/DDBJ whole genome shotgun (WGS) entry which is preliminary data.</text>
</comment>
<dbReference type="InterPro" id="IPR056488">
    <property type="entry name" value="Zn_ribbon_HMPTM"/>
</dbReference>
<name>A0ABV6YZC1_UNCC1</name>
<keyword evidence="2" id="KW-0479">Metal-binding</keyword>
<dbReference type="InterPro" id="IPR058240">
    <property type="entry name" value="rSAM_sf"/>
</dbReference>
<dbReference type="InterPro" id="IPR034474">
    <property type="entry name" value="Methyltransferase_Class_D"/>
</dbReference>
<keyword evidence="4" id="KW-0411">Iron-sulfur</keyword>
<gene>
    <name evidence="6" type="ORF">ACFL27_14545</name>
</gene>
<dbReference type="CDD" id="cd01335">
    <property type="entry name" value="Radical_SAM"/>
    <property type="match status" value="1"/>
</dbReference>
<proteinExistence type="predicted"/>
<evidence type="ECO:0000259" key="5">
    <source>
        <dbReference type="PROSITE" id="PS51918"/>
    </source>
</evidence>
<protein>
    <submittedName>
        <fullName evidence="6">Radical SAM protein</fullName>
    </submittedName>
</protein>
<evidence type="ECO:0000256" key="1">
    <source>
        <dbReference type="ARBA" id="ARBA00022691"/>
    </source>
</evidence>
<dbReference type="SFLD" id="SFLDG01067">
    <property type="entry name" value="SPASM/twitch_domain_containing"/>
    <property type="match status" value="1"/>
</dbReference>
<dbReference type="Proteomes" id="UP001594351">
    <property type="component" value="Unassembled WGS sequence"/>
</dbReference>
<dbReference type="InterPro" id="IPR007197">
    <property type="entry name" value="rSAM"/>
</dbReference>
<dbReference type="Gene3D" id="3.20.20.70">
    <property type="entry name" value="Aldolase class I"/>
    <property type="match status" value="1"/>
</dbReference>
<dbReference type="EMBL" id="JBHPBY010000186">
    <property type="protein sequence ID" value="MFC1851413.1"/>
    <property type="molecule type" value="Genomic_DNA"/>
</dbReference>
<feature type="domain" description="Radical SAM core" evidence="5">
    <location>
        <begin position="96"/>
        <end position="323"/>
    </location>
</feature>
<keyword evidence="7" id="KW-1185">Reference proteome</keyword>
<dbReference type="PANTHER" id="PTHR43306:SF1">
    <property type="entry name" value="7,8-DIHYDRO-6-HYDROXYMETHYLPTERIN DIMETHYLTRANSFERASE"/>
    <property type="match status" value="1"/>
</dbReference>
<dbReference type="PANTHER" id="PTHR43306">
    <property type="entry name" value="7,8-DIHYDRO-6-HYDROXYMETHYLPTERIN DIMETHYLTRANSFERASE"/>
    <property type="match status" value="1"/>
</dbReference>
<dbReference type="SUPFAM" id="SSF102114">
    <property type="entry name" value="Radical SAM enzymes"/>
    <property type="match status" value="1"/>
</dbReference>
<evidence type="ECO:0000256" key="3">
    <source>
        <dbReference type="ARBA" id="ARBA00023004"/>
    </source>
</evidence>
<evidence type="ECO:0000313" key="6">
    <source>
        <dbReference type="EMBL" id="MFC1851413.1"/>
    </source>
</evidence>
<dbReference type="Pfam" id="PF23545">
    <property type="entry name" value="Zn_ribbon_HMPTM"/>
    <property type="match status" value="1"/>
</dbReference>
<reference evidence="6 7" key="1">
    <citation type="submission" date="2024-09" db="EMBL/GenBank/DDBJ databases">
        <title>Laminarin stimulates single cell rates of sulfate reduction while oxygen inhibits transcriptomic activity in coastal marine sediment.</title>
        <authorList>
            <person name="Lindsay M."/>
            <person name="Orcutt B."/>
            <person name="Emerson D."/>
            <person name="Stepanauskas R."/>
            <person name="D'Angelo T."/>
        </authorList>
    </citation>
    <scope>NUCLEOTIDE SEQUENCE [LARGE SCALE GENOMIC DNA]</scope>
    <source>
        <strain evidence="6">SAG AM-311-K15</strain>
    </source>
</reference>
<evidence type="ECO:0000256" key="4">
    <source>
        <dbReference type="ARBA" id="ARBA00023014"/>
    </source>
</evidence>
<dbReference type="PROSITE" id="PS51918">
    <property type="entry name" value="RADICAL_SAM"/>
    <property type="match status" value="1"/>
</dbReference>
<keyword evidence="1" id="KW-0949">S-adenosyl-L-methionine</keyword>
<dbReference type="InterPro" id="IPR013785">
    <property type="entry name" value="Aldolase_TIM"/>
</dbReference>